<evidence type="ECO:0000313" key="5">
    <source>
        <dbReference type="Proteomes" id="UP001215598"/>
    </source>
</evidence>
<keyword evidence="2" id="KW-1133">Transmembrane helix</keyword>
<sequence length="541" mass="58066">MFAPYFLALLLFASLLDAEFVVFSPTFQGDWVNGNETSLPNAQACGSVTQTPGSSVSFEPQGVAWFVLYGLFPSDPTTITAELAGVALPLTPIDTANSTGCGNLLYNITLDAASALQNLSARAIPNLTFTFVGPASNNNFFASTCYSVEHKFSFSYSIERKSSLTGLTCNRYTASIFNNGCCNQLDHGKGYQHQLYIASVIPSSTNPALPVIDPHRQSSLFNTRAKLGGGIGGAVGLVALLAAAVAAYLSFKAPVAGASPDYEFEFLAPGAPITVRGKRLQTVQITIVLKVPNLVVTDKIPGAPSTSNEKLTPGRDNVQVAWKVITLSVGKKPTLVRLPKDLGFGGVNDSNGVLDDDLFCFAPPRTLVTKTKYWKHAPLRDRTLAPTVLAKNAAGNPEDFALGSYHVKPSPSFCPLLVIRGVRDGQLCVAPQCEDLCITAYITENIQERQILYDEFYDSGPSRPIVSPDAASAAGEGEDSESDLAPQPIDTEDADEIRKILAPALLGESGKLISDLQQRTRWRLVQERGELKLSVVEQEEV</sequence>
<dbReference type="EMBL" id="JARKIB010000499">
    <property type="protein sequence ID" value="KAJ7703753.1"/>
    <property type="molecule type" value="Genomic_DNA"/>
</dbReference>
<evidence type="ECO:0000313" key="4">
    <source>
        <dbReference type="EMBL" id="KAJ7703753.1"/>
    </source>
</evidence>
<keyword evidence="2" id="KW-0472">Membrane</keyword>
<organism evidence="4 5">
    <name type="scientific">Mycena metata</name>
    <dbReference type="NCBI Taxonomy" id="1033252"/>
    <lineage>
        <taxon>Eukaryota</taxon>
        <taxon>Fungi</taxon>
        <taxon>Dikarya</taxon>
        <taxon>Basidiomycota</taxon>
        <taxon>Agaricomycotina</taxon>
        <taxon>Agaricomycetes</taxon>
        <taxon>Agaricomycetidae</taxon>
        <taxon>Agaricales</taxon>
        <taxon>Marasmiineae</taxon>
        <taxon>Mycenaceae</taxon>
        <taxon>Mycena</taxon>
    </lineage>
</organism>
<evidence type="ECO:0000256" key="1">
    <source>
        <dbReference type="SAM" id="MobiDB-lite"/>
    </source>
</evidence>
<feature type="transmembrane region" description="Helical" evidence="2">
    <location>
        <begin position="227"/>
        <end position="249"/>
    </location>
</feature>
<proteinExistence type="predicted"/>
<comment type="caution">
    <text evidence="4">The sequence shown here is derived from an EMBL/GenBank/DDBJ whole genome shotgun (WGS) entry which is preliminary data.</text>
</comment>
<keyword evidence="5" id="KW-1185">Reference proteome</keyword>
<keyword evidence="2" id="KW-0812">Transmembrane</keyword>
<feature type="region of interest" description="Disordered" evidence="1">
    <location>
        <begin position="464"/>
        <end position="493"/>
    </location>
</feature>
<dbReference type="AlphaFoldDB" id="A0AAD7M6M3"/>
<gene>
    <name evidence="4" type="ORF">B0H16DRAFT_1902242</name>
</gene>
<keyword evidence="3" id="KW-0732">Signal</keyword>
<name>A0AAD7M6M3_9AGAR</name>
<accession>A0AAD7M6M3</accession>
<evidence type="ECO:0000256" key="2">
    <source>
        <dbReference type="SAM" id="Phobius"/>
    </source>
</evidence>
<feature type="signal peptide" evidence="3">
    <location>
        <begin position="1"/>
        <end position="18"/>
    </location>
</feature>
<dbReference type="Proteomes" id="UP001215598">
    <property type="component" value="Unassembled WGS sequence"/>
</dbReference>
<protein>
    <submittedName>
        <fullName evidence="4">Uncharacterized protein</fullName>
    </submittedName>
</protein>
<feature type="chain" id="PRO_5042057749" evidence="3">
    <location>
        <begin position="19"/>
        <end position="541"/>
    </location>
</feature>
<evidence type="ECO:0000256" key="3">
    <source>
        <dbReference type="SAM" id="SignalP"/>
    </source>
</evidence>
<reference evidence="4" key="1">
    <citation type="submission" date="2023-03" db="EMBL/GenBank/DDBJ databases">
        <title>Massive genome expansion in bonnet fungi (Mycena s.s.) driven by repeated elements and novel gene families across ecological guilds.</title>
        <authorList>
            <consortium name="Lawrence Berkeley National Laboratory"/>
            <person name="Harder C.B."/>
            <person name="Miyauchi S."/>
            <person name="Viragh M."/>
            <person name="Kuo A."/>
            <person name="Thoen E."/>
            <person name="Andreopoulos B."/>
            <person name="Lu D."/>
            <person name="Skrede I."/>
            <person name="Drula E."/>
            <person name="Henrissat B."/>
            <person name="Morin E."/>
            <person name="Kohler A."/>
            <person name="Barry K."/>
            <person name="LaButti K."/>
            <person name="Morin E."/>
            <person name="Salamov A."/>
            <person name="Lipzen A."/>
            <person name="Mereny Z."/>
            <person name="Hegedus B."/>
            <person name="Baldrian P."/>
            <person name="Stursova M."/>
            <person name="Weitz H."/>
            <person name="Taylor A."/>
            <person name="Grigoriev I.V."/>
            <person name="Nagy L.G."/>
            <person name="Martin F."/>
            <person name="Kauserud H."/>
        </authorList>
    </citation>
    <scope>NUCLEOTIDE SEQUENCE</scope>
    <source>
        <strain evidence="4">CBHHK182m</strain>
    </source>
</reference>